<dbReference type="InterPro" id="IPR004626">
    <property type="entry name" value="RarD"/>
</dbReference>
<feature type="transmembrane region" description="Helical" evidence="9">
    <location>
        <begin position="65"/>
        <end position="84"/>
    </location>
</feature>
<dbReference type="Proteomes" id="UP000186235">
    <property type="component" value="Unassembled WGS sequence"/>
</dbReference>
<feature type="transmembrane region" description="Helical" evidence="9">
    <location>
        <begin position="185"/>
        <end position="201"/>
    </location>
</feature>
<evidence type="ECO:0000313" key="11">
    <source>
        <dbReference type="EMBL" id="SIQ40151.1"/>
    </source>
</evidence>
<keyword evidence="4" id="KW-1003">Cell membrane</keyword>
<keyword evidence="12" id="KW-1185">Reference proteome</keyword>
<evidence type="ECO:0000256" key="3">
    <source>
        <dbReference type="ARBA" id="ARBA00022448"/>
    </source>
</evidence>
<feature type="transmembrane region" description="Helical" evidence="9">
    <location>
        <begin position="207"/>
        <end position="224"/>
    </location>
</feature>
<dbReference type="PANTHER" id="PTHR22911:SF137">
    <property type="entry name" value="SOLUTE CARRIER FAMILY 35 MEMBER G2-RELATED"/>
    <property type="match status" value="1"/>
</dbReference>
<dbReference type="EMBL" id="FTMI01000004">
    <property type="protein sequence ID" value="SIQ40151.1"/>
    <property type="molecule type" value="Genomic_DNA"/>
</dbReference>
<evidence type="ECO:0000256" key="2">
    <source>
        <dbReference type="ARBA" id="ARBA00007362"/>
    </source>
</evidence>
<keyword evidence="6 9" id="KW-1133">Transmembrane helix</keyword>
<evidence type="ECO:0000259" key="10">
    <source>
        <dbReference type="Pfam" id="PF00892"/>
    </source>
</evidence>
<dbReference type="NCBIfam" id="TIGR00688">
    <property type="entry name" value="rarD"/>
    <property type="match status" value="1"/>
</dbReference>
<feature type="transmembrane region" description="Helical" evidence="9">
    <location>
        <begin position="236"/>
        <end position="256"/>
    </location>
</feature>
<protein>
    <submittedName>
        <fullName evidence="11">Chloramphenicol-sensitive protein RarD</fullName>
    </submittedName>
</protein>
<dbReference type="InterPro" id="IPR037185">
    <property type="entry name" value="EmrE-like"/>
</dbReference>
<feature type="transmembrane region" description="Helical" evidence="9">
    <location>
        <begin position="130"/>
        <end position="149"/>
    </location>
</feature>
<keyword evidence="5 9" id="KW-0812">Transmembrane</keyword>
<gene>
    <name evidence="11" type="ORF">SAMN05518682_2301</name>
</gene>
<keyword evidence="7 9" id="KW-0472">Membrane</keyword>
<feature type="transmembrane region" description="Helical" evidence="9">
    <location>
        <begin position="268"/>
        <end position="289"/>
    </location>
</feature>
<dbReference type="PANTHER" id="PTHR22911">
    <property type="entry name" value="ACYL-MALONYL CONDENSING ENZYME-RELATED"/>
    <property type="match status" value="1"/>
</dbReference>
<evidence type="ECO:0000256" key="6">
    <source>
        <dbReference type="ARBA" id="ARBA00022989"/>
    </source>
</evidence>
<evidence type="ECO:0000313" key="12">
    <source>
        <dbReference type="Proteomes" id="UP000186235"/>
    </source>
</evidence>
<feature type="region of interest" description="Disordered" evidence="8">
    <location>
        <begin position="1"/>
        <end position="59"/>
    </location>
</feature>
<organism evidence="11 12">
    <name type="scientific">Cellulosimicrobium aquatile</name>
    <dbReference type="NCBI Taxonomy" id="1612203"/>
    <lineage>
        <taxon>Bacteria</taxon>
        <taxon>Bacillati</taxon>
        <taxon>Actinomycetota</taxon>
        <taxon>Actinomycetes</taxon>
        <taxon>Micrococcales</taxon>
        <taxon>Promicromonosporaceae</taxon>
        <taxon>Cellulosimicrobium</taxon>
    </lineage>
</organism>
<dbReference type="AlphaFoldDB" id="A0A1N6SGF1"/>
<comment type="similarity">
    <text evidence="2">Belongs to the EamA transporter family.</text>
</comment>
<feature type="transmembrane region" description="Helical" evidence="9">
    <location>
        <begin position="296"/>
        <end position="317"/>
    </location>
</feature>
<dbReference type="SUPFAM" id="SSF103481">
    <property type="entry name" value="Multidrug resistance efflux transporter EmrE"/>
    <property type="match status" value="2"/>
</dbReference>
<feature type="domain" description="EamA" evidence="10">
    <location>
        <begin position="65"/>
        <end position="202"/>
    </location>
</feature>
<sequence length="359" mass="37008">MRNPRVGAPPYSGAVTHPSPAPDHLPGTGTPAPPDAPSVPAAPSDAAAPAPSGTDRGAPAPTDRWGLLLGAGAFFLWGAMPLYFPLLEPAAPLEIIAHRVVWSLLFCLVLLAATRQLGGFVAALRSPRTLGTLAVAAVLIVTNWTVYVYGVLSGHVLDAALGYFINPLVTVLLAVAVLRERLRPAQWVAVGVGAAAVVVISTGAGGLPWIALVLAGSFGLYGLVKNRVGRTVEALPGLAVETAVLTPVALVYLGWLGATGAGTFGTEGVGHALLLASAGIVTALPLLLFSAAARRLPLSVVGLLQYLGPALQFLFGLLVFHEPMSPTRWAGFGLVWLALVVLSVDGLRTARATRLAARR</sequence>
<accession>A0A1N6SGF1</accession>
<feature type="transmembrane region" description="Helical" evidence="9">
    <location>
        <begin position="96"/>
        <end position="118"/>
    </location>
</feature>
<feature type="compositionally biased region" description="Low complexity" evidence="8">
    <location>
        <begin position="38"/>
        <end position="52"/>
    </location>
</feature>
<evidence type="ECO:0000256" key="7">
    <source>
        <dbReference type="ARBA" id="ARBA00023136"/>
    </source>
</evidence>
<dbReference type="GO" id="GO:0005886">
    <property type="term" value="C:plasma membrane"/>
    <property type="evidence" value="ECO:0007669"/>
    <property type="project" value="UniProtKB-SubCell"/>
</dbReference>
<feature type="transmembrane region" description="Helical" evidence="9">
    <location>
        <begin position="329"/>
        <end position="350"/>
    </location>
</feature>
<comment type="subcellular location">
    <subcellularLocation>
        <location evidence="1">Cell membrane</location>
        <topology evidence="1">Multi-pass membrane protein</topology>
    </subcellularLocation>
</comment>
<name>A0A1N6SGF1_9MICO</name>
<proteinExistence type="inferred from homology"/>
<evidence type="ECO:0000256" key="8">
    <source>
        <dbReference type="SAM" id="MobiDB-lite"/>
    </source>
</evidence>
<dbReference type="Gene3D" id="1.10.3730.20">
    <property type="match status" value="1"/>
</dbReference>
<evidence type="ECO:0000256" key="5">
    <source>
        <dbReference type="ARBA" id="ARBA00022692"/>
    </source>
</evidence>
<reference evidence="12" key="1">
    <citation type="submission" date="2017-01" db="EMBL/GenBank/DDBJ databases">
        <authorList>
            <person name="Varghese N."/>
            <person name="Submissions S."/>
        </authorList>
    </citation>
    <scope>NUCLEOTIDE SEQUENCE [LARGE SCALE GENOMIC DNA]</scope>
    <source>
        <strain evidence="12">3bp</strain>
    </source>
</reference>
<evidence type="ECO:0000256" key="9">
    <source>
        <dbReference type="SAM" id="Phobius"/>
    </source>
</evidence>
<dbReference type="InterPro" id="IPR000620">
    <property type="entry name" value="EamA_dom"/>
</dbReference>
<feature type="domain" description="EamA" evidence="10">
    <location>
        <begin position="210"/>
        <end position="343"/>
    </location>
</feature>
<keyword evidence="3" id="KW-0813">Transport</keyword>
<evidence type="ECO:0000256" key="1">
    <source>
        <dbReference type="ARBA" id="ARBA00004651"/>
    </source>
</evidence>
<dbReference type="Pfam" id="PF00892">
    <property type="entry name" value="EamA"/>
    <property type="match status" value="2"/>
</dbReference>
<evidence type="ECO:0000256" key="4">
    <source>
        <dbReference type="ARBA" id="ARBA00022475"/>
    </source>
</evidence>
<feature type="transmembrane region" description="Helical" evidence="9">
    <location>
        <begin position="161"/>
        <end position="178"/>
    </location>
</feature>